<keyword evidence="2" id="KW-1185">Reference proteome</keyword>
<proteinExistence type="predicted"/>
<protein>
    <submittedName>
        <fullName evidence="1">Uncharacterized protein</fullName>
    </submittedName>
</protein>
<gene>
    <name evidence="1" type="ORF">E7V67_014260</name>
</gene>
<dbReference type="EMBL" id="CP136508">
    <property type="protein sequence ID" value="WUR10888.1"/>
    <property type="molecule type" value="Genomic_DNA"/>
</dbReference>
<evidence type="ECO:0000313" key="2">
    <source>
        <dbReference type="Proteomes" id="UP000321323"/>
    </source>
</evidence>
<dbReference type="Proteomes" id="UP000321323">
    <property type="component" value="Chromosome"/>
</dbReference>
<organism evidence="1 2">
    <name type="scientific">[Empedobacter] haloabium</name>
    <dbReference type="NCBI Taxonomy" id="592317"/>
    <lineage>
        <taxon>Bacteria</taxon>
        <taxon>Pseudomonadati</taxon>
        <taxon>Pseudomonadota</taxon>
        <taxon>Betaproteobacteria</taxon>
        <taxon>Burkholderiales</taxon>
        <taxon>Oxalobacteraceae</taxon>
        <taxon>Telluria group</taxon>
        <taxon>Telluria group incertae sedis</taxon>
    </lineage>
</organism>
<reference evidence="1 2" key="1">
    <citation type="journal article" date="2019" name="Int. J. Syst. Evol. Microbiol.">
        <title>The Draft Whole-Genome Sequence of the Antibiotic Producer Empedobacter haloabium ATCC 31962 Provides Indications for Its Taxonomic Reclassification.</title>
        <authorList>
            <person name="Miess H."/>
            <person name="Arlt P."/>
            <person name="Apel A.K."/>
            <person name="Weber T."/>
            <person name="Nieselt K."/>
            <person name="Hanssen F."/>
            <person name="Czemmel S."/>
            <person name="Nahnsen S."/>
            <person name="Gross H."/>
        </authorList>
    </citation>
    <scope>NUCLEOTIDE SEQUENCE [LARGE SCALE GENOMIC DNA]</scope>
    <source>
        <strain evidence="1 2">ATCC 31962</strain>
    </source>
</reference>
<evidence type="ECO:0000313" key="1">
    <source>
        <dbReference type="EMBL" id="WUR10888.1"/>
    </source>
</evidence>
<name>A0ABZ1UFG8_9BURK</name>
<accession>A0ABZ1UFG8</accession>
<sequence length="133" mass="13752">MTIDSFAALLAAASTRPEPQLLLLTFAALEAEPQQATTPGRKPRMALAPLACVDKRAPDVAGFDALAAEARGALGGAHWDVLLVSTLSGCAGQWPDERQADGALRTMLNAIKLGKMAGMAAFGPDGAPLRWAA</sequence>